<keyword evidence="9" id="KW-0812">Transmembrane</keyword>
<comment type="caution">
    <text evidence="10">The sequence shown here is derived from an EMBL/GenBank/DDBJ whole genome shotgun (WGS) entry which is preliminary data.</text>
</comment>
<evidence type="ECO:0000313" key="10">
    <source>
        <dbReference type="EMBL" id="RHY56217.1"/>
    </source>
</evidence>
<dbReference type="EC" id="3.4.19.9" evidence="3 8"/>
<evidence type="ECO:0000256" key="4">
    <source>
        <dbReference type="ARBA" id="ARBA00022525"/>
    </source>
</evidence>
<sequence length="463" mass="51223">MAYQTDRVPILFKTSEPRRGRLAPLLAVGVLAVFALAIYVPSTVFRTTTANVTSLRASLPILTRNPIIGIHSHRDEEHGDDFIVASYLKWVESAGGRGVRIPYNATKEELDVLLKSVNGVLFPGGSGDPNAAAEYIYSQAIEFNNNGDHFPVWGTCLGFEWLVELQAGNHSILDHVDADNVSSTLQFHHNFQGESRLFGFSHHFDVLATKPITANFHFNGILKSHFDATDKLTSFYNVLATSDDQQGQTYVAAFEAKDYPIYAVQFHPEKNPYEIGDDKTGGTMNLVDHSQEAIVISQTFGHFFIGEARRNGHAFADPAAERDALLLNPTLSSRSYPYFESTLTFPADLIRLVASVNGILFPGGDPEPSPTAAFLYSRVLDLNRNGTYFSLWGACLGFEWLVQLHTGDLRILDNVDDAQKLSLTLNLVHPGQSRLFSFSPSFNVLKECTCLSSNAKQHNHARV</sequence>
<organism evidence="10 11">
    <name type="scientific">Aphanomyces astaci</name>
    <name type="common">Crayfish plague agent</name>
    <dbReference type="NCBI Taxonomy" id="112090"/>
    <lineage>
        <taxon>Eukaryota</taxon>
        <taxon>Sar</taxon>
        <taxon>Stramenopiles</taxon>
        <taxon>Oomycota</taxon>
        <taxon>Saprolegniomycetes</taxon>
        <taxon>Saprolegniales</taxon>
        <taxon>Verrucalvaceae</taxon>
        <taxon>Aphanomyces</taxon>
    </lineage>
</organism>
<dbReference type="Pfam" id="PF07722">
    <property type="entry name" value="Peptidase_C26"/>
    <property type="match status" value="1"/>
</dbReference>
<dbReference type="PROSITE" id="PS51273">
    <property type="entry name" value="GATASE_TYPE_1"/>
    <property type="match status" value="1"/>
</dbReference>
<feature type="active site" description="Nucleophile" evidence="7 8">
    <location>
        <position position="156"/>
    </location>
</feature>
<dbReference type="PROSITE" id="PS51275">
    <property type="entry name" value="PEPTIDASE_C26_GGH"/>
    <property type="match status" value="1"/>
</dbReference>
<name>A0A397D1C0_APHAT</name>
<dbReference type="GO" id="GO:0005773">
    <property type="term" value="C:vacuole"/>
    <property type="evidence" value="ECO:0007669"/>
    <property type="project" value="TreeGrafter"/>
</dbReference>
<evidence type="ECO:0000256" key="8">
    <source>
        <dbReference type="PROSITE-ProRule" id="PRU00607"/>
    </source>
</evidence>
<evidence type="ECO:0000256" key="2">
    <source>
        <dbReference type="ARBA" id="ARBA00011083"/>
    </source>
</evidence>
<comment type="similarity">
    <text evidence="2">Belongs to the peptidase C26 family.</text>
</comment>
<dbReference type="PANTHER" id="PTHR11315:SF0">
    <property type="entry name" value="FOLATE GAMMA-GLUTAMYL HYDROLASE"/>
    <property type="match status" value="1"/>
</dbReference>
<protein>
    <recommendedName>
        <fullName evidence="3 8">folate gamma-glutamyl hydrolase</fullName>
        <ecNumber evidence="3 8">3.4.19.9</ecNumber>
    </recommendedName>
</protein>
<dbReference type="PANTHER" id="PTHR11315">
    <property type="entry name" value="PROTEASE FAMILY C26 GAMMA-GLUTAMYL HYDROLASE"/>
    <property type="match status" value="1"/>
</dbReference>
<feature type="active site" evidence="8">
    <location>
        <position position="267"/>
    </location>
</feature>
<feature type="active site" description="Proton donor" evidence="7">
    <location>
        <position position="267"/>
    </location>
</feature>
<gene>
    <name evidence="10" type="ORF">DYB38_002269</name>
</gene>
<keyword evidence="9" id="KW-0472">Membrane</keyword>
<dbReference type="GO" id="GO:0046900">
    <property type="term" value="P:tetrahydrofolylpolyglutamate metabolic process"/>
    <property type="evidence" value="ECO:0007669"/>
    <property type="project" value="TreeGrafter"/>
</dbReference>
<keyword evidence="9" id="KW-1133">Transmembrane helix</keyword>
<comment type="catalytic activity">
    <reaction evidence="8">
        <text>(6S)-5,6,7,8-tetrahydrofolyl-(gamma-L-Glu)(n) + (n-1) H2O = (6S)-5,6,7,8-tetrahydrofolate + (n-1) L-glutamate</text>
        <dbReference type="Rhea" id="RHEA:56784"/>
        <dbReference type="Rhea" id="RHEA-COMP:14738"/>
        <dbReference type="ChEBI" id="CHEBI:15377"/>
        <dbReference type="ChEBI" id="CHEBI:29985"/>
        <dbReference type="ChEBI" id="CHEBI:57453"/>
        <dbReference type="ChEBI" id="CHEBI:141005"/>
        <dbReference type="EC" id="3.4.19.9"/>
    </reaction>
</comment>
<dbReference type="SUPFAM" id="SSF52317">
    <property type="entry name" value="Class I glutamine amidotransferase-like"/>
    <property type="match status" value="2"/>
</dbReference>
<evidence type="ECO:0000313" key="11">
    <source>
        <dbReference type="Proteomes" id="UP000265716"/>
    </source>
</evidence>
<dbReference type="VEuPathDB" id="FungiDB:H257_06135"/>
<evidence type="ECO:0000256" key="7">
    <source>
        <dbReference type="PIRSR" id="PIRSR615527-1"/>
    </source>
</evidence>
<dbReference type="Gene3D" id="3.40.50.880">
    <property type="match status" value="2"/>
</dbReference>
<keyword evidence="6 8" id="KW-0378">Hydrolase</keyword>
<dbReference type="AlphaFoldDB" id="A0A397D1C0"/>
<dbReference type="InterPro" id="IPR011697">
    <property type="entry name" value="Peptidase_C26"/>
</dbReference>
<evidence type="ECO:0000256" key="5">
    <source>
        <dbReference type="ARBA" id="ARBA00022729"/>
    </source>
</evidence>
<feature type="transmembrane region" description="Helical" evidence="9">
    <location>
        <begin position="21"/>
        <end position="40"/>
    </location>
</feature>
<dbReference type="Proteomes" id="UP000265716">
    <property type="component" value="Unassembled WGS sequence"/>
</dbReference>
<keyword evidence="5" id="KW-0732">Signal</keyword>
<evidence type="ECO:0000256" key="6">
    <source>
        <dbReference type="ARBA" id="ARBA00022801"/>
    </source>
</evidence>
<dbReference type="GO" id="GO:0005576">
    <property type="term" value="C:extracellular region"/>
    <property type="evidence" value="ECO:0007669"/>
    <property type="project" value="UniProtKB-SubCell"/>
</dbReference>
<proteinExistence type="inferred from homology"/>
<evidence type="ECO:0000256" key="1">
    <source>
        <dbReference type="ARBA" id="ARBA00004239"/>
    </source>
</evidence>
<evidence type="ECO:0000256" key="3">
    <source>
        <dbReference type="ARBA" id="ARBA00012886"/>
    </source>
</evidence>
<dbReference type="InterPro" id="IPR029062">
    <property type="entry name" value="Class_I_gatase-like"/>
</dbReference>
<evidence type="ECO:0000256" key="9">
    <source>
        <dbReference type="SAM" id="Phobius"/>
    </source>
</evidence>
<dbReference type="GO" id="GO:0034722">
    <property type="term" value="F:gamma-glutamyl-peptidase activity"/>
    <property type="evidence" value="ECO:0007669"/>
    <property type="project" value="UniProtKB-UniRule"/>
</dbReference>
<keyword evidence="4" id="KW-0964">Secreted</keyword>
<reference evidence="10 11" key="1">
    <citation type="submission" date="2018-08" db="EMBL/GenBank/DDBJ databases">
        <title>Aphanomyces genome sequencing and annotation.</title>
        <authorList>
            <person name="Minardi D."/>
            <person name="Oidtmann B."/>
            <person name="Van Der Giezen M."/>
            <person name="Studholme D.J."/>
        </authorList>
    </citation>
    <scope>NUCLEOTIDE SEQUENCE [LARGE SCALE GENOMIC DNA]</scope>
    <source>
        <strain evidence="10 11">SA</strain>
    </source>
</reference>
<dbReference type="InterPro" id="IPR015527">
    <property type="entry name" value="Pept_C26_g-glut_hydrolase"/>
</dbReference>
<comment type="subcellular location">
    <subcellularLocation>
        <location evidence="1">Secreted</location>
        <location evidence="1">Extracellular space</location>
    </subcellularLocation>
</comment>
<accession>A0A397D1C0</accession>
<dbReference type="EMBL" id="QUTC01005726">
    <property type="protein sequence ID" value="RHY56217.1"/>
    <property type="molecule type" value="Genomic_DNA"/>
</dbReference>